<dbReference type="EMBL" id="VBQZ03000009">
    <property type="protein sequence ID" value="MXQ81994.1"/>
    <property type="molecule type" value="Genomic_DNA"/>
</dbReference>
<dbReference type="Proteomes" id="UP000322234">
    <property type="component" value="Unassembled WGS sequence"/>
</dbReference>
<accession>A0A6B0R2D2</accession>
<protein>
    <submittedName>
        <fullName evidence="1">Uncharacterized protein</fullName>
    </submittedName>
</protein>
<reference evidence="1" key="1">
    <citation type="submission" date="2019-10" db="EMBL/GenBank/DDBJ databases">
        <title>The sequence and de novo assembly of the wild yak genome.</title>
        <authorList>
            <person name="Liu Y."/>
        </authorList>
    </citation>
    <scope>NUCLEOTIDE SEQUENCE [LARGE SCALE GENOMIC DNA]</scope>
    <source>
        <strain evidence="1">WY2019</strain>
    </source>
</reference>
<keyword evidence="2" id="KW-1185">Reference proteome</keyword>
<sequence length="193" mass="20552">MSPKNALMVGNIHLQVQRKASAFLPSAQLATLTAPGARAEAPALSPSTINHVLPEQRLADGIAQAQAPNAASASAPLAQVVQGEEDVVLDVTLNDIVVYTGGETNKDKKDDQGYSVGSDLGLTECLDNPQLPFCTLLSVTVNYLLTSETVGQFSYMFKLHGETCNGEWKGQELKQEPLSRDGPQIMEMAEPAS</sequence>
<comment type="caution">
    <text evidence="1">The sequence shown here is derived from an EMBL/GenBank/DDBJ whole genome shotgun (WGS) entry which is preliminary data.</text>
</comment>
<dbReference type="AlphaFoldDB" id="A0A6B0R2D2"/>
<gene>
    <name evidence="1" type="ORF">E5288_WYG004868</name>
</gene>
<proteinExistence type="predicted"/>
<name>A0A6B0R2D2_9CETA</name>
<evidence type="ECO:0000313" key="1">
    <source>
        <dbReference type="EMBL" id="MXQ81994.1"/>
    </source>
</evidence>
<organism evidence="1 2">
    <name type="scientific">Bos mutus</name>
    <name type="common">wild yak</name>
    <dbReference type="NCBI Taxonomy" id="72004"/>
    <lineage>
        <taxon>Eukaryota</taxon>
        <taxon>Metazoa</taxon>
        <taxon>Chordata</taxon>
        <taxon>Craniata</taxon>
        <taxon>Vertebrata</taxon>
        <taxon>Euteleostomi</taxon>
        <taxon>Mammalia</taxon>
        <taxon>Eutheria</taxon>
        <taxon>Laurasiatheria</taxon>
        <taxon>Artiodactyla</taxon>
        <taxon>Ruminantia</taxon>
        <taxon>Pecora</taxon>
        <taxon>Bovidae</taxon>
        <taxon>Bovinae</taxon>
        <taxon>Bos</taxon>
    </lineage>
</organism>
<evidence type="ECO:0000313" key="2">
    <source>
        <dbReference type="Proteomes" id="UP000322234"/>
    </source>
</evidence>